<keyword evidence="2" id="KW-1185">Reference proteome</keyword>
<organism evidence="1 2">
    <name type="scientific">Rhizopus delemar</name>
    <dbReference type="NCBI Taxonomy" id="936053"/>
    <lineage>
        <taxon>Eukaryota</taxon>
        <taxon>Fungi</taxon>
        <taxon>Fungi incertae sedis</taxon>
        <taxon>Mucoromycota</taxon>
        <taxon>Mucoromycotina</taxon>
        <taxon>Mucoromycetes</taxon>
        <taxon>Mucorales</taxon>
        <taxon>Mucorineae</taxon>
        <taxon>Rhizopodaceae</taxon>
        <taxon>Rhizopus</taxon>
    </lineage>
</organism>
<evidence type="ECO:0000313" key="2">
    <source>
        <dbReference type="Proteomes" id="UP000740926"/>
    </source>
</evidence>
<evidence type="ECO:0000313" key="1">
    <source>
        <dbReference type="EMBL" id="KAG1532903.1"/>
    </source>
</evidence>
<sequence length="76" mass="7466">MRAAASVAPPGGNGTTMRTGFEGQAWAWAGPAASARTAPASAMRHVCFMGSLLGGVGPFCAGPCGCGGLLRCDPVL</sequence>
<dbReference type="EMBL" id="JAANIU010009589">
    <property type="protein sequence ID" value="KAG1532903.1"/>
    <property type="molecule type" value="Genomic_DNA"/>
</dbReference>
<protein>
    <submittedName>
        <fullName evidence="1">Uncharacterized protein</fullName>
    </submittedName>
</protein>
<accession>A0A9P6XUN4</accession>
<reference evidence="1 2" key="1">
    <citation type="journal article" date="2020" name="Microb. Genom.">
        <title>Genetic diversity of clinical and environmental Mucorales isolates obtained from an investigation of mucormycosis cases among solid organ transplant recipients.</title>
        <authorList>
            <person name="Nguyen M.H."/>
            <person name="Kaul D."/>
            <person name="Muto C."/>
            <person name="Cheng S.J."/>
            <person name="Richter R.A."/>
            <person name="Bruno V.M."/>
            <person name="Liu G."/>
            <person name="Beyhan S."/>
            <person name="Sundermann A.J."/>
            <person name="Mounaud S."/>
            <person name="Pasculle A.W."/>
            <person name="Nierman W.C."/>
            <person name="Driscoll E."/>
            <person name="Cumbie R."/>
            <person name="Clancy C.J."/>
            <person name="Dupont C.L."/>
        </authorList>
    </citation>
    <scope>NUCLEOTIDE SEQUENCE [LARGE SCALE GENOMIC DNA]</scope>
    <source>
        <strain evidence="1 2">GL24</strain>
    </source>
</reference>
<dbReference type="Proteomes" id="UP000740926">
    <property type="component" value="Unassembled WGS sequence"/>
</dbReference>
<dbReference type="AlphaFoldDB" id="A0A9P6XUN4"/>
<gene>
    <name evidence="1" type="ORF">G6F50_016051</name>
</gene>
<proteinExistence type="predicted"/>
<name>A0A9P6XUN4_9FUNG</name>
<comment type="caution">
    <text evidence="1">The sequence shown here is derived from an EMBL/GenBank/DDBJ whole genome shotgun (WGS) entry which is preliminary data.</text>
</comment>